<feature type="domain" description="Mtf2-like C-terminal" evidence="2">
    <location>
        <begin position="228"/>
        <end position="404"/>
    </location>
</feature>
<dbReference type="RefSeq" id="XP_047766685.1">
    <property type="nucleotide sequence ID" value="XM_047908342.1"/>
</dbReference>
<dbReference type="OrthoDB" id="2444174at2759"/>
<dbReference type="PANTHER" id="PTHR39468:SF1">
    <property type="entry name" value="MTF2-LIKE C-TERMINAL DOMAIN-CONTAINING PROTEIN"/>
    <property type="match status" value="1"/>
</dbReference>
<dbReference type="KEGG" id="ffu:CLAFUR5_09194"/>
<reference evidence="3" key="1">
    <citation type="submission" date="2021-12" db="EMBL/GenBank/DDBJ databases">
        <authorList>
            <person name="Zaccaron A."/>
            <person name="Stergiopoulos I."/>
        </authorList>
    </citation>
    <scope>NUCLEOTIDE SEQUENCE</scope>
    <source>
        <strain evidence="3">Race5_Kim</strain>
    </source>
</reference>
<dbReference type="InterPro" id="IPR040009">
    <property type="entry name" value="Mtf2/C5D6.12-like"/>
</dbReference>
<proteinExistence type="predicted"/>
<feature type="compositionally biased region" description="Basic and acidic residues" evidence="1">
    <location>
        <begin position="67"/>
        <end position="81"/>
    </location>
</feature>
<dbReference type="EMBL" id="CP090171">
    <property type="protein sequence ID" value="UJO22319.1"/>
    <property type="molecule type" value="Genomic_DNA"/>
</dbReference>
<evidence type="ECO:0000313" key="3">
    <source>
        <dbReference type="EMBL" id="UJO22319.1"/>
    </source>
</evidence>
<name>A0A9Q8PGR6_PASFU</name>
<dbReference type="GeneID" id="71989072"/>
<keyword evidence="4" id="KW-1185">Reference proteome</keyword>
<evidence type="ECO:0000313" key="4">
    <source>
        <dbReference type="Proteomes" id="UP000756132"/>
    </source>
</evidence>
<organism evidence="3 4">
    <name type="scientific">Passalora fulva</name>
    <name type="common">Tomato leaf mold</name>
    <name type="synonym">Cladosporium fulvum</name>
    <dbReference type="NCBI Taxonomy" id="5499"/>
    <lineage>
        <taxon>Eukaryota</taxon>
        <taxon>Fungi</taxon>
        <taxon>Dikarya</taxon>
        <taxon>Ascomycota</taxon>
        <taxon>Pezizomycotina</taxon>
        <taxon>Dothideomycetes</taxon>
        <taxon>Dothideomycetidae</taxon>
        <taxon>Mycosphaerellales</taxon>
        <taxon>Mycosphaerellaceae</taxon>
        <taxon>Fulvia</taxon>
    </lineage>
</organism>
<reference evidence="3" key="2">
    <citation type="journal article" date="2022" name="Microb. Genom.">
        <title>A chromosome-scale genome assembly of the tomato pathogen Cladosporium fulvum reveals a compartmentalized genome architecture and the presence of a dispensable chromosome.</title>
        <authorList>
            <person name="Zaccaron A.Z."/>
            <person name="Chen L.H."/>
            <person name="Samaras A."/>
            <person name="Stergiopoulos I."/>
        </authorList>
    </citation>
    <scope>NUCLEOTIDE SEQUENCE</scope>
    <source>
        <strain evidence="3">Race5_Kim</strain>
    </source>
</reference>
<gene>
    <name evidence="3" type="ORF">CLAFUR5_09194</name>
</gene>
<dbReference type="InterPro" id="IPR043837">
    <property type="entry name" value="Mtf2-like_C"/>
</dbReference>
<dbReference type="GO" id="GO:0005739">
    <property type="term" value="C:mitochondrion"/>
    <property type="evidence" value="ECO:0007669"/>
    <property type="project" value="InterPro"/>
</dbReference>
<dbReference type="PANTHER" id="PTHR39468">
    <property type="entry name" value="CHROMOSOME 7, WHOLE GENOME SHOTGUN SEQUENCE"/>
    <property type="match status" value="1"/>
</dbReference>
<evidence type="ECO:0000259" key="2">
    <source>
        <dbReference type="Pfam" id="PF19189"/>
    </source>
</evidence>
<dbReference type="AlphaFoldDB" id="A0A9Q8PGR6"/>
<protein>
    <recommendedName>
        <fullName evidence="2">Mtf2-like C-terminal domain-containing protein</fullName>
    </recommendedName>
</protein>
<feature type="compositionally biased region" description="Basic and acidic residues" evidence="1">
    <location>
        <begin position="98"/>
        <end position="121"/>
    </location>
</feature>
<feature type="region of interest" description="Disordered" evidence="1">
    <location>
        <begin position="424"/>
        <end position="450"/>
    </location>
</feature>
<dbReference type="Pfam" id="PF19189">
    <property type="entry name" value="Mtf2"/>
    <property type="match status" value="1"/>
</dbReference>
<dbReference type="Proteomes" id="UP000756132">
    <property type="component" value="Chromosome 9"/>
</dbReference>
<evidence type="ECO:0000256" key="1">
    <source>
        <dbReference type="SAM" id="MobiDB-lite"/>
    </source>
</evidence>
<accession>A0A9Q8PGR6</accession>
<feature type="compositionally biased region" description="Acidic residues" evidence="1">
    <location>
        <begin position="427"/>
        <end position="436"/>
    </location>
</feature>
<sequence length="450" mass="50284">MSASLLSRTSRQPLMREGIVLPFLYRTKTILRAYADKSEDTAAYVPTHPKLEQERSTDASSPQRRRQNAEERPGRLRESRSPRSRASGRTRTNADTSARSRDDGDAPGRRQASTRDRERLPDVPFEGHIPSNDPNVRVQGTTITPKELAIFETLFRSKQVKPADSKKAGAQQQKAANMAKVVPNFPAPLRALADEARVLHANATSEDQDAGDISSRSLRTSEAAEKFFARIKARMDKASTDVALWQIMTDEVFNNIKALKLDDPCARASMKPEDVEGLTRSLPSILLHFMSLMQSKLPGSSYGLVLLPTLKKLGPSAFALGATTDLYNEHMQIIYKQYSDLDSIASTMAEMDKEVYEFNSGTSKLLQSIFQRERAATSGRMGPGMQALWTTDRKTRALEKLRRWDKTVQEQLRAAAVRKAREKEFQSEADAEDERELEAYGGSHTYVATA</sequence>
<feature type="region of interest" description="Disordered" evidence="1">
    <location>
        <begin position="42"/>
        <end position="139"/>
    </location>
</feature>